<keyword evidence="5" id="KW-1185">Reference proteome</keyword>
<feature type="region of interest" description="Disordered" evidence="2">
    <location>
        <begin position="16"/>
        <end position="61"/>
    </location>
</feature>
<dbReference type="InterPro" id="IPR055296">
    <property type="entry name" value="SRL2-like"/>
</dbReference>
<evidence type="ECO:0000313" key="5">
    <source>
        <dbReference type="Proteomes" id="UP001152561"/>
    </source>
</evidence>
<feature type="compositionally biased region" description="Basic and acidic residues" evidence="2">
    <location>
        <begin position="455"/>
        <end position="473"/>
    </location>
</feature>
<evidence type="ECO:0000256" key="2">
    <source>
        <dbReference type="SAM" id="MobiDB-lite"/>
    </source>
</evidence>
<dbReference type="OrthoDB" id="19232at2759"/>
<dbReference type="SUPFAM" id="SSF48371">
    <property type="entry name" value="ARM repeat"/>
    <property type="match status" value="1"/>
</dbReference>
<feature type="compositionally biased region" description="Polar residues" evidence="2">
    <location>
        <begin position="161"/>
        <end position="173"/>
    </location>
</feature>
<feature type="region of interest" description="Disordered" evidence="2">
    <location>
        <begin position="161"/>
        <end position="194"/>
    </location>
</feature>
<feature type="region of interest" description="Disordered" evidence="2">
    <location>
        <begin position="449"/>
        <end position="477"/>
    </location>
</feature>
<dbReference type="Pfam" id="PF21052">
    <property type="entry name" value="EFR3_ARM"/>
    <property type="match status" value="1"/>
</dbReference>
<dbReference type="SMART" id="SM01406">
    <property type="entry name" value="PAPA-1"/>
    <property type="match status" value="1"/>
</dbReference>
<proteinExistence type="predicted"/>
<gene>
    <name evidence="4" type="ORF">K7X08_036457</name>
</gene>
<sequence>MDSFLGFGWGKAFRKQRTDLYRRPPKESQSLPDCRDNLSISSTPPSDNLSKASSCDNADYGNISRTSYSNLSEAEASGKLGVEGGNSGDSCFSDTEQKDGQIDMSRFNEGNLTTSQIKDPQISGTVMCNNHSRLSGVVSDGAGNDNKAKKVKLKVGGVTRTIHTSVGGSSSSDAPGPWQPKQSTGGDHSSSTGKAIGLRGIPWKNFAKTGFSIGRVDSSVDQLPGQIAPLKQFGKYDAAHKSKSLLKRHLSGETFDDEDTEDDDDDEICYLEKLRSSKYSADYSAGYEDDDEVGCRKQRKISRVLSQSSSVYGAYLSDYNSLKAVKGIKKSKSERASQDADYYEAVVSDTELGPRKKKQLMEFTDVSVDRRKMAVTTRQWALQTGKGISCGAGLSAIEFPHGLPPAPPKKQKEKLSEVEQQLKKAEAAQRRRMQAEKAARESEAEAIRKILSQDSSRKKREDKLKKRREELAQERTATATALSSNAIRWVMGPSGTVVTFPNEMGFPSIFEPKACSYPPPRDKCAGPSYSCGNCKRNGTNKIRLNIDGSSEGESQWSSGWRRCPWQGWWMAISPSIVEGKWAIFHGSYSQHRYKKLLAEIFPKSPDGSPNERKIVKLCEYAAKNPFRIPKITKYLEDRCYKELRSEHVKFINVIAEVYNKLLCMCKEQMAYFAASLLDMVVVLLDDSKRDSIRITGCQTLTRLIYSQVDGTYTYNIESLVPKVCSLARETGEEHQQRSLRASSLQCLSAMVWFMAEFSHIFVDFDEIVHATLDNYEPEMHNEDFERGEAHHNWVDEVVRSEGRAVGGEYGPCQIRPRPDKKDPSLLTREEIETPKVWAQICLERMADLAKESSTMRRVLDPMFVHFDHGRHWVSPHGLAVMVLSDMIYFVESSGNQQLILTGVIRHLDHKNVAHDPQMKSYVIQTATALARLIRLEARLSDVRFVSDLCRHLRKSLQATVESVQEQELNFNLALQTSIQECFLETAKGIVDARPLFDMMAMMLEKLPSVKVVARATMGSLIILAHMISLASVVSRCQQVFPEELFVQLLKVTLHPDVEIRIGGHHIFSVLLIPSSNHIRHDIANHTRRWNANGTSTFVSITALLEKLRKEKDGIKLKDVYGIQDDLKERDNVDEERKQGWALKNSPEVPKISSMIDCTAVSVGSLNEGEPYILKLNKDQIVQLLSALWLQANMPDNVPANVEAIVQSFCLTLISSRVKKTNNNLLIRFCQLPLSLMKLSLDPNNGLLPPAYQRSLLVLSAAMLAFMAKIYQITDLNILLETLRDFGVDPFLGINDGYQVYLKPHADVRKYGSAADNEAAVSSLSELRNKIQECHEIIKDIVVKSLSSIVEVDEDDILKQLSEDFTPDDTFIFCLKSMVDMDHVQIGSHSRDSPSFDEEFSPNSFVDDDKVSESSIADITRFIPRIPMSPSPSMSHVVSIGQLLESALEVAGQVAGSSVSTSPLPYDTMASQCESLGTDSRKKLSNWLAHENHCAKAAGTVYPAFPASGPSAVAKILQEDGPVRGPPLSNEPWLALRLPPASPFDNFLRAARG</sequence>
<dbReference type="EMBL" id="JAJAGQ010000022">
    <property type="protein sequence ID" value="KAJ8529622.1"/>
    <property type="molecule type" value="Genomic_DNA"/>
</dbReference>
<keyword evidence="1" id="KW-0175">Coiled coil</keyword>
<feature type="compositionally biased region" description="Polar residues" evidence="2">
    <location>
        <begin position="38"/>
        <end position="56"/>
    </location>
</feature>
<name>A0A9Q1L622_9SOLA</name>
<organism evidence="4 5">
    <name type="scientific">Anisodus acutangulus</name>
    <dbReference type="NCBI Taxonomy" id="402998"/>
    <lineage>
        <taxon>Eukaryota</taxon>
        <taxon>Viridiplantae</taxon>
        <taxon>Streptophyta</taxon>
        <taxon>Embryophyta</taxon>
        <taxon>Tracheophyta</taxon>
        <taxon>Spermatophyta</taxon>
        <taxon>Magnoliopsida</taxon>
        <taxon>eudicotyledons</taxon>
        <taxon>Gunneridae</taxon>
        <taxon>Pentapetalae</taxon>
        <taxon>asterids</taxon>
        <taxon>lamiids</taxon>
        <taxon>Solanales</taxon>
        <taxon>Solanaceae</taxon>
        <taxon>Solanoideae</taxon>
        <taxon>Hyoscyameae</taxon>
        <taxon>Anisodus</taxon>
    </lineage>
</organism>
<reference evidence="5" key="1">
    <citation type="journal article" date="2023" name="Proc. Natl. Acad. Sci. U.S.A.">
        <title>Genomic and structural basis for evolution of tropane alkaloid biosynthesis.</title>
        <authorList>
            <person name="Wanga Y.-J."/>
            <person name="Taina T."/>
            <person name="Yua J.-Y."/>
            <person name="Lia J."/>
            <person name="Xua B."/>
            <person name="Chenc J."/>
            <person name="D'Auriad J.C."/>
            <person name="Huanga J.-P."/>
            <person name="Huanga S.-X."/>
        </authorList>
    </citation>
    <scope>NUCLEOTIDE SEQUENCE [LARGE SCALE GENOMIC DNA]</scope>
    <source>
        <strain evidence="5">cv. KIB-2019</strain>
    </source>
</reference>
<feature type="coiled-coil region" evidence="1">
    <location>
        <begin position="408"/>
        <end position="445"/>
    </location>
</feature>
<dbReference type="InterPro" id="IPR049152">
    <property type="entry name" value="EFR3-like_ARM"/>
</dbReference>
<dbReference type="GO" id="GO:0031011">
    <property type="term" value="C:Ino80 complex"/>
    <property type="evidence" value="ECO:0007669"/>
    <property type="project" value="InterPro"/>
</dbReference>
<dbReference type="PANTHER" id="PTHR46087:SF11">
    <property type="entry name" value="PROTEIN SEMI-ROLLED LEAF 2"/>
    <property type="match status" value="1"/>
</dbReference>
<dbReference type="InterPro" id="IPR016024">
    <property type="entry name" value="ARM-type_fold"/>
</dbReference>
<evidence type="ECO:0000256" key="1">
    <source>
        <dbReference type="SAM" id="Coils"/>
    </source>
</evidence>
<protein>
    <recommendedName>
        <fullName evidence="3">INO80 complex subunit B-like conserved region domain-containing protein</fullName>
    </recommendedName>
</protein>
<dbReference type="Pfam" id="PF04795">
    <property type="entry name" value="PAPA-1"/>
    <property type="match status" value="1"/>
</dbReference>
<dbReference type="Proteomes" id="UP001152561">
    <property type="component" value="Unassembled WGS sequence"/>
</dbReference>
<evidence type="ECO:0000313" key="4">
    <source>
        <dbReference type="EMBL" id="KAJ8529622.1"/>
    </source>
</evidence>
<comment type="caution">
    <text evidence="4">The sequence shown here is derived from an EMBL/GenBank/DDBJ whole genome shotgun (WGS) entry which is preliminary data.</text>
</comment>
<accession>A0A9Q1L622</accession>
<feature type="compositionally biased region" description="Basic and acidic residues" evidence="2">
    <location>
        <begin position="16"/>
        <end position="26"/>
    </location>
</feature>
<dbReference type="InterPro" id="IPR006880">
    <property type="entry name" value="INO80B_C"/>
</dbReference>
<dbReference type="CDD" id="cd22265">
    <property type="entry name" value="UDM1_RNF168"/>
    <property type="match status" value="1"/>
</dbReference>
<dbReference type="PANTHER" id="PTHR46087">
    <property type="entry name" value="PUTATIVE, EXPRESSED-RELATED"/>
    <property type="match status" value="1"/>
</dbReference>
<evidence type="ECO:0000259" key="3">
    <source>
        <dbReference type="SMART" id="SM01406"/>
    </source>
</evidence>
<feature type="compositionally biased region" description="Polar residues" evidence="2">
    <location>
        <begin position="180"/>
        <end position="193"/>
    </location>
</feature>
<feature type="domain" description="INO80 complex subunit B-like conserved region" evidence="3">
    <location>
        <begin position="419"/>
        <end position="504"/>
    </location>
</feature>